<dbReference type="SUPFAM" id="SSF53474">
    <property type="entry name" value="alpha/beta-Hydrolases"/>
    <property type="match status" value="1"/>
</dbReference>
<sequence length="256" mass="28275">MSMKKLVLVSLIFVLVSIMGQAQAALVAERYVYEIDGVEYEGYVAYNSRLERSLGTVMIIHDWDGPNDYEKARAEQLAALGYTAFAIDVYGRDRQPTSMQENQQRAGEMYQDREEFRRRLLAAYAEVANIPRGTDNVVVIGYCFGGAAVLELARAGASLRGFVSFHGGLGLPEGQTYDDVEGPILILHGSADPVNGSRMSDLATLLDQLNAADVTHNAHVYGGARHSFTVPWSGDYDLAADRASWQELQRFLEKTL</sequence>
<dbReference type="Gene3D" id="3.40.50.1820">
    <property type="entry name" value="alpha/beta hydrolase"/>
    <property type="match status" value="1"/>
</dbReference>
<comment type="caution">
    <text evidence="3">The sequence shown here is derived from an EMBL/GenBank/DDBJ whole genome shotgun (WGS) entry which is preliminary data.</text>
</comment>
<organism evidence="3 4">
    <name type="scientific">Aliidiomarina sanyensis</name>
    <dbReference type="NCBI Taxonomy" id="1249555"/>
    <lineage>
        <taxon>Bacteria</taxon>
        <taxon>Pseudomonadati</taxon>
        <taxon>Pseudomonadota</taxon>
        <taxon>Gammaproteobacteria</taxon>
        <taxon>Alteromonadales</taxon>
        <taxon>Idiomarinaceae</taxon>
        <taxon>Aliidiomarina</taxon>
    </lineage>
</organism>
<feature type="chain" id="PRO_5019348426" evidence="1">
    <location>
        <begin position="25"/>
        <end position="256"/>
    </location>
</feature>
<protein>
    <submittedName>
        <fullName evidence="3">Dienelactone hydrolase</fullName>
    </submittedName>
</protein>
<dbReference type="AlphaFoldDB" id="A0A432WAY0"/>
<feature type="signal peptide" evidence="1">
    <location>
        <begin position="1"/>
        <end position="24"/>
    </location>
</feature>
<evidence type="ECO:0000259" key="2">
    <source>
        <dbReference type="Pfam" id="PF01738"/>
    </source>
</evidence>
<evidence type="ECO:0000313" key="3">
    <source>
        <dbReference type="EMBL" id="RUO27446.1"/>
    </source>
</evidence>
<dbReference type="EMBL" id="PIPM01000023">
    <property type="protein sequence ID" value="RUO27446.1"/>
    <property type="molecule type" value="Genomic_DNA"/>
</dbReference>
<dbReference type="Proteomes" id="UP000288405">
    <property type="component" value="Unassembled WGS sequence"/>
</dbReference>
<dbReference type="GO" id="GO:0016787">
    <property type="term" value="F:hydrolase activity"/>
    <property type="evidence" value="ECO:0007669"/>
    <property type="project" value="UniProtKB-KW"/>
</dbReference>
<evidence type="ECO:0000313" key="4">
    <source>
        <dbReference type="Proteomes" id="UP000288405"/>
    </source>
</evidence>
<keyword evidence="3" id="KW-0378">Hydrolase</keyword>
<keyword evidence="4" id="KW-1185">Reference proteome</keyword>
<dbReference type="PANTHER" id="PTHR22946">
    <property type="entry name" value="DIENELACTONE HYDROLASE DOMAIN-CONTAINING PROTEIN-RELATED"/>
    <property type="match status" value="1"/>
</dbReference>
<proteinExistence type="predicted"/>
<dbReference type="InterPro" id="IPR002925">
    <property type="entry name" value="Dienelactn_hydro"/>
</dbReference>
<name>A0A432WAY0_9GAMM</name>
<reference evidence="3 4" key="1">
    <citation type="journal article" date="2011" name="Front. Microbiol.">
        <title>Genomic signatures of strain selection and enhancement in Bacillus atrophaeus var. globigii, a historical biowarfare simulant.</title>
        <authorList>
            <person name="Gibbons H.S."/>
            <person name="Broomall S.M."/>
            <person name="McNew L.A."/>
            <person name="Daligault H."/>
            <person name="Chapman C."/>
            <person name="Bruce D."/>
            <person name="Karavis M."/>
            <person name="Krepps M."/>
            <person name="McGregor P.A."/>
            <person name="Hong C."/>
            <person name="Park K.H."/>
            <person name="Akmal A."/>
            <person name="Feldman A."/>
            <person name="Lin J.S."/>
            <person name="Chang W.E."/>
            <person name="Higgs B.W."/>
            <person name="Demirev P."/>
            <person name="Lindquist J."/>
            <person name="Liem A."/>
            <person name="Fochler E."/>
            <person name="Read T.D."/>
            <person name="Tapia R."/>
            <person name="Johnson S."/>
            <person name="Bishop-Lilly K.A."/>
            <person name="Detter C."/>
            <person name="Han C."/>
            <person name="Sozhamannan S."/>
            <person name="Rosenzweig C.N."/>
            <person name="Skowronski E.W."/>
        </authorList>
    </citation>
    <scope>NUCLEOTIDE SEQUENCE [LARGE SCALE GENOMIC DNA]</scope>
    <source>
        <strain evidence="3 4">GYP-17</strain>
    </source>
</reference>
<feature type="domain" description="Dienelactone hydrolase" evidence="2">
    <location>
        <begin position="54"/>
        <end position="254"/>
    </location>
</feature>
<dbReference type="Pfam" id="PF01738">
    <property type="entry name" value="DLH"/>
    <property type="match status" value="1"/>
</dbReference>
<dbReference type="OrthoDB" id="9787933at2"/>
<accession>A0A432WAY0</accession>
<dbReference type="PANTHER" id="PTHR22946:SF0">
    <property type="entry name" value="DIENELACTONE HYDROLASE DOMAIN-CONTAINING PROTEIN"/>
    <property type="match status" value="1"/>
</dbReference>
<gene>
    <name evidence="3" type="ORF">CWE11_11725</name>
</gene>
<evidence type="ECO:0000256" key="1">
    <source>
        <dbReference type="SAM" id="SignalP"/>
    </source>
</evidence>
<dbReference type="InterPro" id="IPR050261">
    <property type="entry name" value="FrsA_esterase"/>
</dbReference>
<dbReference type="InterPro" id="IPR029058">
    <property type="entry name" value="AB_hydrolase_fold"/>
</dbReference>
<keyword evidence="1" id="KW-0732">Signal</keyword>